<organism evidence="2 3">
    <name type="scientific">Elusimicrobium minutum (strain Pei191)</name>
    <dbReference type="NCBI Taxonomy" id="445932"/>
    <lineage>
        <taxon>Bacteria</taxon>
        <taxon>Pseudomonadati</taxon>
        <taxon>Elusimicrobiota</taxon>
        <taxon>Elusimicrobia</taxon>
        <taxon>Elusimicrobiales</taxon>
        <taxon>Elusimicrobiaceae</taxon>
        <taxon>Elusimicrobium</taxon>
    </lineage>
</organism>
<keyword evidence="2" id="KW-0449">Lipoprotein</keyword>
<dbReference type="Pfam" id="PF03548">
    <property type="entry name" value="LolA"/>
    <property type="match status" value="1"/>
</dbReference>
<accession>B2KBH5</accession>
<dbReference type="RefSeq" id="WP_012414612.1">
    <property type="nucleotide sequence ID" value="NC_010644.1"/>
</dbReference>
<dbReference type="InterPro" id="IPR004564">
    <property type="entry name" value="OM_lipoprot_carrier_LolA-like"/>
</dbReference>
<name>B2KBH5_ELUMP</name>
<evidence type="ECO:0000256" key="1">
    <source>
        <dbReference type="ARBA" id="ARBA00022729"/>
    </source>
</evidence>
<gene>
    <name evidence="2" type="ordered locus">Emin_0440</name>
</gene>
<dbReference type="Gene3D" id="2.50.20.10">
    <property type="entry name" value="Lipoprotein localisation LolA/LolB/LppX"/>
    <property type="match status" value="1"/>
</dbReference>
<dbReference type="STRING" id="445932.Emin_0440"/>
<dbReference type="KEGG" id="emi:Emin_0440"/>
<reference evidence="2 3" key="1">
    <citation type="journal article" date="2009" name="Appl. Environ. Microbiol.">
        <title>Genomic analysis of 'Elusimicrobium minutum,' the first cultivated representative of the phylum 'Elusimicrobia' (formerly termite group 1).</title>
        <authorList>
            <person name="Herlemann D.P.R."/>
            <person name="Geissinger O."/>
            <person name="Ikeda-Ohtsubo W."/>
            <person name="Kunin V."/>
            <person name="Sun H."/>
            <person name="Lapidus A."/>
            <person name="Hugenholtz P."/>
            <person name="Brune A."/>
        </authorList>
    </citation>
    <scope>NUCLEOTIDE SEQUENCE [LARGE SCALE GENOMIC DNA]</scope>
    <source>
        <strain evidence="2 3">Pei191</strain>
    </source>
</reference>
<dbReference type="AlphaFoldDB" id="B2KBH5"/>
<dbReference type="InterPro" id="IPR029046">
    <property type="entry name" value="LolA/LolB/LppX"/>
</dbReference>
<evidence type="ECO:0000313" key="2">
    <source>
        <dbReference type="EMBL" id="ACC97997.1"/>
    </source>
</evidence>
<sequence>MKNFLTVVFLFSFVLSYGEIIDPAPALGKAPTLEKAPVVSAAPYVAPAPYTAPSVSLGKAPYVSAAPKVSSSVKAKKIVSVSAAQKAAPAPKIEQSAESGNIIQIGQNTNIPEGTMQINVLSASEEQFPPGVKSPFKTNAAADKNTAVAKLKEWDAKLKNLQTDFEQDTSYEGILVSKSGGKLYFSAPNLIRLEQRSQDGVVSQVALTNKKDIKIFDADMKLVTSFKWKDWLDSQPNKALFDFGKYTELVNNHNIESFEVKNDNMYLLTLTPKIKTDEKYRLRIVMSAADFFPVSIGLEVDGLLTNAVLKNTQKNMGLKADVFKGI</sequence>
<dbReference type="Proteomes" id="UP000001029">
    <property type="component" value="Chromosome"/>
</dbReference>
<keyword evidence="3" id="KW-1185">Reference proteome</keyword>
<protein>
    <submittedName>
        <fullName evidence="2">Outer membrane lipoprotein carrier</fullName>
    </submittedName>
</protein>
<keyword evidence="1" id="KW-0732">Signal</keyword>
<dbReference type="SUPFAM" id="SSF89392">
    <property type="entry name" value="Prokaryotic lipoproteins and lipoprotein localization factors"/>
    <property type="match status" value="1"/>
</dbReference>
<evidence type="ECO:0000313" key="3">
    <source>
        <dbReference type="Proteomes" id="UP000001029"/>
    </source>
</evidence>
<dbReference type="EMBL" id="CP001055">
    <property type="protein sequence ID" value="ACC97997.1"/>
    <property type="molecule type" value="Genomic_DNA"/>
</dbReference>
<dbReference type="CDD" id="cd16325">
    <property type="entry name" value="LolA"/>
    <property type="match status" value="1"/>
</dbReference>
<dbReference type="HOGENOM" id="CLU_851875_0_0_0"/>
<proteinExistence type="predicted"/>